<name>A0ABU0ZW96_9ACTN</name>
<organism evidence="1 2">
    <name type="scientific">Phytohabitans maris</name>
    <dbReference type="NCBI Taxonomy" id="3071409"/>
    <lineage>
        <taxon>Bacteria</taxon>
        <taxon>Bacillati</taxon>
        <taxon>Actinomycetota</taxon>
        <taxon>Actinomycetes</taxon>
        <taxon>Micromonosporales</taxon>
        <taxon>Micromonosporaceae</taxon>
    </lineage>
</organism>
<comment type="caution">
    <text evidence="1">The sequence shown here is derived from an EMBL/GenBank/DDBJ whole genome shotgun (WGS) entry which is preliminary data.</text>
</comment>
<proteinExistence type="predicted"/>
<protein>
    <submittedName>
        <fullName evidence="1">Uncharacterized protein</fullName>
    </submittedName>
</protein>
<dbReference type="EMBL" id="JAVHUY010000077">
    <property type="protein sequence ID" value="MDQ7911310.1"/>
    <property type="molecule type" value="Genomic_DNA"/>
</dbReference>
<reference evidence="1 2" key="1">
    <citation type="submission" date="2023-08" db="EMBL/GenBank/DDBJ databases">
        <title>Phytohabitans sansha sp. nov., isolated from marine sediment.</title>
        <authorList>
            <person name="Zhao Y."/>
            <person name="Yi K."/>
        </authorList>
    </citation>
    <scope>NUCLEOTIDE SEQUENCE [LARGE SCALE GENOMIC DNA]</scope>
    <source>
        <strain evidence="1 2">ZYX-F-186</strain>
    </source>
</reference>
<sequence length="227" mass="24564">MSTVTAGRSFRQGEVTRAELLKVTSQFKVGRGFFAPDMDGWHYDVRLVEGDLSVPGGLDLFAQGLAALVVTGNLEVQGAYGDGDDPWSGVFVLGDMRAANVVTAGSLSVAGSLTVAGGIVGDYNDYSATVGGQTTARYLHTEYHWFDFGAAVQVEYVLGSPRGSWPKTTRLRELPAARYPDVLVSEVFSPDPAELTDEERAKGWFDLDHREVSRRTSVGEPVLLDWA</sequence>
<gene>
    <name evidence="1" type="ORF">RB614_43160</name>
</gene>
<evidence type="ECO:0000313" key="2">
    <source>
        <dbReference type="Proteomes" id="UP001230908"/>
    </source>
</evidence>
<accession>A0ABU0ZW96</accession>
<dbReference type="Proteomes" id="UP001230908">
    <property type="component" value="Unassembled WGS sequence"/>
</dbReference>
<keyword evidence="2" id="KW-1185">Reference proteome</keyword>
<evidence type="ECO:0000313" key="1">
    <source>
        <dbReference type="EMBL" id="MDQ7911310.1"/>
    </source>
</evidence>
<dbReference type="RefSeq" id="WP_308718527.1">
    <property type="nucleotide sequence ID" value="NZ_JAVHUY010000077.1"/>
</dbReference>